<evidence type="ECO:0000256" key="2">
    <source>
        <dbReference type="SAM" id="MobiDB-lite"/>
    </source>
</evidence>
<dbReference type="InterPro" id="IPR041614">
    <property type="entry name" value="DprA_WH"/>
</dbReference>
<dbReference type="EMBL" id="LBNQ01000040">
    <property type="protein sequence ID" value="KKW66965.1"/>
    <property type="molecule type" value="Genomic_DNA"/>
</dbReference>
<comment type="similarity">
    <text evidence="1">Belongs to the DprA/Smf family.</text>
</comment>
<evidence type="ECO:0000259" key="4">
    <source>
        <dbReference type="Pfam" id="PF17782"/>
    </source>
</evidence>
<dbReference type="GO" id="GO:0009294">
    <property type="term" value="P:DNA-mediated transformation"/>
    <property type="evidence" value="ECO:0007669"/>
    <property type="project" value="InterPro"/>
</dbReference>
<dbReference type="SUPFAM" id="SSF47781">
    <property type="entry name" value="RuvA domain 2-like"/>
    <property type="match status" value="1"/>
</dbReference>
<dbReference type="Pfam" id="PF17782">
    <property type="entry name" value="WHD_DprA"/>
    <property type="match status" value="1"/>
</dbReference>
<evidence type="ECO:0000256" key="1">
    <source>
        <dbReference type="ARBA" id="ARBA00006525"/>
    </source>
</evidence>
<dbReference type="PANTHER" id="PTHR43022">
    <property type="entry name" value="PROTEIN SMF"/>
    <property type="match status" value="1"/>
</dbReference>
<organism evidence="5 6">
    <name type="scientific">Lampropedia cohaerens</name>
    <dbReference type="NCBI Taxonomy" id="1610491"/>
    <lineage>
        <taxon>Bacteria</taxon>
        <taxon>Pseudomonadati</taxon>
        <taxon>Pseudomonadota</taxon>
        <taxon>Betaproteobacteria</taxon>
        <taxon>Burkholderiales</taxon>
        <taxon>Comamonadaceae</taxon>
        <taxon>Lampropedia</taxon>
    </lineage>
</organism>
<proteinExistence type="inferred from homology"/>
<feature type="region of interest" description="Disordered" evidence="2">
    <location>
        <begin position="316"/>
        <end position="342"/>
    </location>
</feature>
<feature type="domain" description="DprA winged helix" evidence="4">
    <location>
        <begin position="357"/>
        <end position="416"/>
    </location>
</feature>
<dbReference type="OrthoDB" id="9785707at2"/>
<evidence type="ECO:0000313" key="6">
    <source>
        <dbReference type="Proteomes" id="UP000050580"/>
    </source>
</evidence>
<dbReference type="InterPro" id="IPR057666">
    <property type="entry name" value="DrpA_SLOG"/>
</dbReference>
<keyword evidence="6" id="KW-1185">Reference proteome</keyword>
<sequence length="424" mass="44508">MLALRPWLRLAMTPGIGSIRAMQLLHALGSPEQIFSAPASTLAQVLGSSTLAAAVQAIPAGWDVYCAQVQRWLTATPADAGAPMRAVFSLVDPRYPAPLRELPDPPLLLYAVGAPRWLQPVHEQPWWQMPRAMLAVVGSRQPTAQGAVTARAFSAAIAAQGVCVVSGLARGIDAAAHLGALEADNASLHWPATVAVMGTGADRVYPSCHRDLAHRIARHGLLLTEQPLGAAPLATHFPKRNRIITGLCRATLVVEATEKSGSLVSARLAAEQGRDVLAVPGSILSPQSRGCHWLIKQGARLADTPEDVLDELGLAPAMPQPAGTAAAPVREDASPKDSAMRRQSYVANPLAVPPHASAQAAERQGADRHQALLQAMGFDPVPIEVLSARTGLATAVLQAQLLELELLGAVARLPGGSFQRIAAA</sequence>
<dbReference type="Pfam" id="PF02481">
    <property type="entry name" value="DNA_processg_A"/>
    <property type="match status" value="1"/>
</dbReference>
<dbReference type="NCBIfam" id="TIGR00732">
    <property type="entry name" value="dprA"/>
    <property type="match status" value="1"/>
</dbReference>
<dbReference type="PATRIC" id="fig|1610491.3.peg.2745"/>
<name>A0A0U1PX98_9BURK</name>
<comment type="caution">
    <text evidence="5">The sequence shown here is derived from an EMBL/GenBank/DDBJ whole genome shotgun (WGS) entry which is preliminary data.</text>
</comment>
<dbReference type="InterPro" id="IPR010994">
    <property type="entry name" value="RuvA_2-like"/>
</dbReference>
<dbReference type="Gene3D" id="3.40.50.450">
    <property type="match status" value="1"/>
</dbReference>
<dbReference type="PANTHER" id="PTHR43022:SF1">
    <property type="entry name" value="PROTEIN SMF"/>
    <property type="match status" value="1"/>
</dbReference>
<evidence type="ECO:0000259" key="3">
    <source>
        <dbReference type="Pfam" id="PF02481"/>
    </source>
</evidence>
<protein>
    <submittedName>
        <fullName evidence="5">Uncharacterized protein</fullName>
    </submittedName>
</protein>
<dbReference type="SUPFAM" id="SSF102405">
    <property type="entry name" value="MCP/YpsA-like"/>
    <property type="match status" value="1"/>
</dbReference>
<gene>
    <name evidence="5" type="ORF">AAV94_12915</name>
</gene>
<dbReference type="Proteomes" id="UP000050580">
    <property type="component" value="Unassembled WGS sequence"/>
</dbReference>
<dbReference type="Gene3D" id="1.10.10.10">
    <property type="entry name" value="Winged helix-like DNA-binding domain superfamily/Winged helix DNA-binding domain"/>
    <property type="match status" value="1"/>
</dbReference>
<accession>A0A0U1PX98</accession>
<reference evidence="5 6" key="1">
    <citation type="submission" date="2015-05" db="EMBL/GenBank/DDBJ databases">
        <title>Draft genome sequence of Lampropedia sp. CT6, isolated from the microbial mat of a hot water spring, located at Manikaran, India.</title>
        <authorList>
            <person name="Tripathi C."/>
            <person name="Rani P."/>
            <person name="Mahato N.K."/>
            <person name="Lal R."/>
        </authorList>
    </citation>
    <scope>NUCLEOTIDE SEQUENCE [LARGE SCALE GENOMIC DNA]</scope>
    <source>
        <strain evidence="5 6">CT6</strain>
    </source>
</reference>
<dbReference type="InterPro" id="IPR003488">
    <property type="entry name" value="DprA"/>
</dbReference>
<dbReference type="STRING" id="1610491.AAV94_12915"/>
<dbReference type="AlphaFoldDB" id="A0A0U1PX98"/>
<dbReference type="InterPro" id="IPR036388">
    <property type="entry name" value="WH-like_DNA-bd_sf"/>
</dbReference>
<feature type="compositionally biased region" description="Basic and acidic residues" evidence="2">
    <location>
        <begin position="329"/>
        <end position="340"/>
    </location>
</feature>
<feature type="domain" description="Smf/DprA SLOG" evidence="3">
    <location>
        <begin position="89"/>
        <end position="312"/>
    </location>
</feature>
<evidence type="ECO:0000313" key="5">
    <source>
        <dbReference type="EMBL" id="KKW66965.1"/>
    </source>
</evidence>